<comment type="caution">
    <text evidence="2">The sequence shown here is derived from an EMBL/GenBank/DDBJ whole genome shotgun (WGS) entry which is preliminary data.</text>
</comment>
<evidence type="ECO:0000313" key="2">
    <source>
        <dbReference type="EMBL" id="CAL4061298.1"/>
    </source>
</evidence>
<dbReference type="AlphaFoldDB" id="A0AAV2PMJ1"/>
<dbReference type="Proteomes" id="UP001497623">
    <property type="component" value="Unassembled WGS sequence"/>
</dbReference>
<evidence type="ECO:0000256" key="1">
    <source>
        <dbReference type="SAM" id="MobiDB-lite"/>
    </source>
</evidence>
<evidence type="ECO:0000313" key="3">
    <source>
        <dbReference type="Proteomes" id="UP001497623"/>
    </source>
</evidence>
<proteinExistence type="predicted"/>
<name>A0AAV2PMJ1_MEGNR</name>
<sequence length="428" mass="47526">MVPYLLQIFMLEVRRLKVAALIGIMHHGVQILDYACHVAHTGHCIKMQLFNAKERATQTSWNSNSTIDNTQEMDPTPSMSWDHLTPDPSPVLGAPDESLENQEDFSQILNDTTQLVGNSSKVFEDTPQKCCTSLQCRVNTSKGTVNSSCSRNVSSQTEPDYSHTPQTSFRRNSTQIQPSISELRDMTSEVSPMVRGSPFIFVDSSIRVDSPQFVVDSTQLRVESPYHITDTPLSPFTDTKSYGTTSIALRLAHSPLGKNLPLYSPGSSRKSSSSTVSQNESPKKEFSNYCHHNSRNHRLHSPAYILLEDPEPSRITEANKQISQNYQQNNNDLHLDSKIPQRLSPTATHYLQITSPKDVSQNLHIATINNVPSKEIQTSSQTSGNNSCCITQQCEGESSPEVITAEAESSPRVITTDTLETLVTDDDI</sequence>
<gene>
    <name evidence="2" type="ORF">MNOR_LOCUS2048</name>
</gene>
<reference evidence="2 3" key="1">
    <citation type="submission" date="2024-05" db="EMBL/GenBank/DDBJ databases">
        <authorList>
            <person name="Wallberg A."/>
        </authorList>
    </citation>
    <scope>NUCLEOTIDE SEQUENCE [LARGE SCALE GENOMIC DNA]</scope>
</reference>
<keyword evidence="3" id="KW-1185">Reference proteome</keyword>
<feature type="compositionally biased region" description="Polar residues" evidence="1">
    <location>
        <begin position="60"/>
        <end position="79"/>
    </location>
</feature>
<feature type="region of interest" description="Disordered" evidence="1">
    <location>
        <begin position="60"/>
        <end position="95"/>
    </location>
</feature>
<dbReference type="EMBL" id="CAXKWB010000590">
    <property type="protein sequence ID" value="CAL4061298.1"/>
    <property type="molecule type" value="Genomic_DNA"/>
</dbReference>
<protein>
    <submittedName>
        <fullName evidence="2">Uncharacterized protein</fullName>
    </submittedName>
</protein>
<feature type="region of interest" description="Disordered" evidence="1">
    <location>
        <begin position="260"/>
        <end position="294"/>
    </location>
</feature>
<feature type="compositionally biased region" description="Low complexity" evidence="1">
    <location>
        <begin position="264"/>
        <end position="277"/>
    </location>
</feature>
<organism evidence="2 3">
    <name type="scientific">Meganyctiphanes norvegica</name>
    <name type="common">Northern krill</name>
    <name type="synonym">Thysanopoda norvegica</name>
    <dbReference type="NCBI Taxonomy" id="48144"/>
    <lineage>
        <taxon>Eukaryota</taxon>
        <taxon>Metazoa</taxon>
        <taxon>Ecdysozoa</taxon>
        <taxon>Arthropoda</taxon>
        <taxon>Crustacea</taxon>
        <taxon>Multicrustacea</taxon>
        <taxon>Malacostraca</taxon>
        <taxon>Eumalacostraca</taxon>
        <taxon>Eucarida</taxon>
        <taxon>Euphausiacea</taxon>
        <taxon>Euphausiidae</taxon>
        <taxon>Meganyctiphanes</taxon>
    </lineage>
</organism>
<accession>A0AAV2PMJ1</accession>
<feature type="region of interest" description="Disordered" evidence="1">
    <location>
        <begin position="141"/>
        <end position="172"/>
    </location>
</feature>